<feature type="chain" id="PRO_5046823713" evidence="5">
    <location>
        <begin position="26"/>
        <end position="700"/>
    </location>
</feature>
<evidence type="ECO:0000256" key="1">
    <source>
        <dbReference type="ARBA" id="ARBA00022448"/>
    </source>
</evidence>
<evidence type="ECO:0000256" key="4">
    <source>
        <dbReference type="ARBA" id="ARBA00023008"/>
    </source>
</evidence>
<evidence type="ECO:0000313" key="8">
    <source>
        <dbReference type="Proteomes" id="UP001172082"/>
    </source>
</evidence>
<proteinExistence type="predicted"/>
<dbReference type="CDD" id="cd04233">
    <property type="entry name" value="Auracyanin"/>
    <property type="match status" value="1"/>
</dbReference>
<comment type="caution">
    <text evidence="7">The sequence shown here is derived from an EMBL/GenBank/DDBJ whole genome shotgun (WGS) entry which is preliminary data.</text>
</comment>
<evidence type="ECO:0000313" key="7">
    <source>
        <dbReference type="EMBL" id="MDN5204710.1"/>
    </source>
</evidence>
<dbReference type="Gene3D" id="2.120.10.30">
    <property type="entry name" value="TolB, C-terminal domain"/>
    <property type="match status" value="1"/>
</dbReference>
<keyword evidence="2" id="KW-0479">Metal-binding</keyword>
<dbReference type="SUPFAM" id="SSF49503">
    <property type="entry name" value="Cupredoxins"/>
    <property type="match status" value="1"/>
</dbReference>
<dbReference type="RefSeq" id="WP_346754733.1">
    <property type="nucleotide sequence ID" value="NZ_JAUJEA010000012.1"/>
</dbReference>
<reference evidence="7" key="1">
    <citation type="submission" date="2023-06" db="EMBL/GenBank/DDBJ databases">
        <title>Genomic of Parafulvivirga corallium.</title>
        <authorList>
            <person name="Wang G."/>
        </authorList>
    </citation>
    <scope>NUCLEOTIDE SEQUENCE</scope>
    <source>
        <strain evidence="7">BMA10</strain>
    </source>
</reference>
<dbReference type="Gene3D" id="2.60.40.420">
    <property type="entry name" value="Cupredoxins - blue copper proteins"/>
    <property type="match status" value="1"/>
</dbReference>
<evidence type="ECO:0000259" key="6">
    <source>
        <dbReference type="Pfam" id="PF00127"/>
    </source>
</evidence>
<name>A0ABT8KVA9_9BACT</name>
<evidence type="ECO:0000256" key="2">
    <source>
        <dbReference type="ARBA" id="ARBA00022723"/>
    </source>
</evidence>
<dbReference type="InterPro" id="IPR011041">
    <property type="entry name" value="Quinoprot_gluc/sorb_DH_b-prop"/>
</dbReference>
<protein>
    <submittedName>
        <fullName evidence="7">Plastocyanin/azurin family copper-binding protein</fullName>
    </submittedName>
</protein>
<evidence type="ECO:0000256" key="3">
    <source>
        <dbReference type="ARBA" id="ARBA00022982"/>
    </source>
</evidence>
<keyword evidence="5" id="KW-0732">Signal</keyword>
<feature type="signal peptide" evidence="5">
    <location>
        <begin position="1"/>
        <end position="25"/>
    </location>
</feature>
<organism evidence="7 8">
    <name type="scientific">Splendidivirga corallicola</name>
    <dbReference type="NCBI Taxonomy" id="3051826"/>
    <lineage>
        <taxon>Bacteria</taxon>
        <taxon>Pseudomonadati</taxon>
        <taxon>Bacteroidota</taxon>
        <taxon>Cytophagia</taxon>
        <taxon>Cytophagales</taxon>
        <taxon>Splendidivirgaceae</taxon>
        <taxon>Splendidivirga</taxon>
    </lineage>
</organism>
<keyword evidence="8" id="KW-1185">Reference proteome</keyword>
<dbReference type="Pfam" id="PF00127">
    <property type="entry name" value="Copper-bind"/>
    <property type="match status" value="1"/>
</dbReference>
<sequence length="700" mass="77679">MIYFKNIKLYLLIICLTCSFGFVQGQGNASIQKEGDYYKIANVPIPEDIILEVGGLCTLPNGNVAVSTRRGEIWIVENPTGPKPFYRKFASGLHEILGLRFKDDAFYCAQRGELTKLMDKNGDGEADVYETVYAWPLSGHYHEYSFGPIMADDGSMYVTGNVAFGNQEWWRGESRVPWRGWTMLISPDGKMEPFATGMRSPCGIGMVDGEFFYADNQGDWMGSGAVVHVEKGDFTGHPAGLRWADRPESPVKLTDEELYKVVDARFPPKGGPYVRLQNIEDEEVVPFYTLKEKFADVKPPAVWLPHGILGTSTSEIIVDGTKGGFGPFENQLLVGDQGQSKIVRVFLEKVNGQYQGASFAFREGFQSGVLRMAWGADNSLYVGQTNRGWGSTGESPYGLQRLIWSGKTPFEMKAVRAMPDGFEIEFTLPVDKKLASNPDAYSITGFTYKYHPVYGSPVVNDKVCHIVGVKVSEDGRKVRLVADSLRTYYIHEVKAEGVKSQDKQLSLLHNTAYYTLNQIPSGPKLSISELSVRPKKIEEPKPVVKKKAQPKADVEEKPKTNAVLAKRQTKLPSGWGKVDQTIQMGTKPGLKFDKTTITVKAGSKVKFTFNNTDDMPHNFLIVKPGTANDVGQAALNLGLKAASMNYVPKMDEVLYHTELVSPGGHDTIYFMAPDKPGKYTYVCTYPGHYVVMQGTLEVVE</sequence>
<dbReference type="PANTHER" id="PTHR33546:SF1">
    <property type="entry name" value="LARGE, MULTIFUNCTIONAL SECRETED PROTEIN"/>
    <property type="match status" value="1"/>
</dbReference>
<dbReference type="InterPro" id="IPR008972">
    <property type="entry name" value="Cupredoxin"/>
</dbReference>
<dbReference type="EMBL" id="JAUJEA010000012">
    <property type="protein sequence ID" value="MDN5204710.1"/>
    <property type="molecule type" value="Genomic_DNA"/>
</dbReference>
<dbReference type="Proteomes" id="UP001172082">
    <property type="component" value="Unassembled WGS sequence"/>
</dbReference>
<accession>A0ABT8KVA9</accession>
<dbReference type="InterPro" id="IPR011042">
    <property type="entry name" value="6-blade_b-propeller_TolB-like"/>
</dbReference>
<evidence type="ECO:0000256" key="5">
    <source>
        <dbReference type="SAM" id="SignalP"/>
    </source>
</evidence>
<dbReference type="SUPFAM" id="SSF50952">
    <property type="entry name" value="Soluble quinoprotein glucose dehydrogenase"/>
    <property type="match status" value="1"/>
</dbReference>
<dbReference type="PANTHER" id="PTHR33546">
    <property type="entry name" value="LARGE, MULTIFUNCTIONAL SECRETED PROTEIN-RELATED"/>
    <property type="match status" value="1"/>
</dbReference>
<dbReference type="InterPro" id="IPR028871">
    <property type="entry name" value="BlueCu_1_BS"/>
</dbReference>
<feature type="domain" description="Blue (type 1) copper" evidence="6">
    <location>
        <begin position="587"/>
        <end position="698"/>
    </location>
</feature>
<dbReference type="PROSITE" id="PS00196">
    <property type="entry name" value="COPPER_BLUE"/>
    <property type="match status" value="1"/>
</dbReference>
<keyword evidence="3" id="KW-0249">Electron transport</keyword>
<keyword evidence="1" id="KW-0813">Transport</keyword>
<gene>
    <name evidence="7" type="ORF">QQ008_25185</name>
</gene>
<keyword evidence="4" id="KW-0186">Copper</keyword>
<dbReference type="InterPro" id="IPR000923">
    <property type="entry name" value="BlueCu_1"/>
</dbReference>